<accession>A0A1I3IHX7</accession>
<evidence type="ECO:0000256" key="3">
    <source>
        <dbReference type="ARBA" id="ARBA00022777"/>
    </source>
</evidence>
<keyword evidence="2" id="KW-0547">Nucleotide-binding</keyword>
<protein>
    <recommendedName>
        <fullName evidence="6">Protein kinase domain-containing protein</fullName>
    </recommendedName>
</protein>
<dbReference type="CDD" id="cd14014">
    <property type="entry name" value="STKc_PknB_like"/>
    <property type="match status" value="1"/>
</dbReference>
<dbReference type="PANTHER" id="PTHR43289">
    <property type="entry name" value="MITOGEN-ACTIVATED PROTEIN KINASE KINASE KINASE 20-RELATED"/>
    <property type="match status" value="1"/>
</dbReference>
<evidence type="ECO:0000313" key="7">
    <source>
        <dbReference type="EMBL" id="SFI47437.1"/>
    </source>
</evidence>
<gene>
    <name evidence="7" type="ORF">SAMN05421753_109127</name>
</gene>
<dbReference type="RefSeq" id="WP_092050837.1">
    <property type="nucleotide sequence ID" value="NZ_FOQD01000009.1"/>
</dbReference>
<keyword evidence="3" id="KW-0418">Kinase</keyword>
<dbReference type="SUPFAM" id="SSF56112">
    <property type="entry name" value="Protein kinase-like (PK-like)"/>
    <property type="match status" value="1"/>
</dbReference>
<keyword evidence="1" id="KW-0808">Transferase</keyword>
<dbReference type="InterPro" id="IPR000719">
    <property type="entry name" value="Prot_kinase_dom"/>
</dbReference>
<dbReference type="PANTHER" id="PTHR43289:SF34">
    <property type="entry name" value="SERINE_THREONINE-PROTEIN KINASE YBDM-RELATED"/>
    <property type="match status" value="1"/>
</dbReference>
<evidence type="ECO:0000256" key="5">
    <source>
        <dbReference type="SAM" id="MobiDB-lite"/>
    </source>
</evidence>
<dbReference type="Gene3D" id="1.10.510.10">
    <property type="entry name" value="Transferase(Phosphotransferase) domain 1"/>
    <property type="match status" value="1"/>
</dbReference>
<evidence type="ECO:0000256" key="2">
    <source>
        <dbReference type="ARBA" id="ARBA00022741"/>
    </source>
</evidence>
<evidence type="ECO:0000313" key="8">
    <source>
        <dbReference type="Proteomes" id="UP000199518"/>
    </source>
</evidence>
<keyword evidence="8" id="KW-1185">Reference proteome</keyword>
<feature type="domain" description="Protein kinase" evidence="6">
    <location>
        <begin position="101"/>
        <end position="394"/>
    </location>
</feature>
<evidence type="ECO:0000259" key="6">
    <source>
        <dbReference type="PROSITE" id="PS50011"/>
    </source>
</evidence>
<dbReference type="GO" id="GO:0005524">
    <property type="term" value="F:ATP binding"/>
    <property type="evidence" value="ECO:0007669"/>
    <property type="project" value="UniProtKB-KW"/>
</dbReference>
<dbReference type="STRING" id="1576369.SAMN05421753_109127"/>
<dbReference type="InterPro" id="IPR011009">
    <property type="entry name" value="Kinase-like_dom_sf"/>
</dbReference>
<dbReference type="EMBL" id="FOQD01000009">
    <property type="protein sequence ID" value="SFI47437.1"/>
    <property type="molecule type" value="Genomic_DNA"/>
</dbReference>
<dbReference type="GO" id="GO:0004674">
    <property type="term" value="F:protein serine/threonine kinase activity"/>
    <property type="evidence" value="ECO:0007669"/>
    <property type="project" value="TreeGrafter"/>
</dbReference>
<dbReference type="Gene3D" id="3.30.200.20">
    <property type="entry name" value="Phosphorylase Kinase, domain 1"/>
    <property type="match status" value="1"/>
</dbReference>
<feature type="region of interest" description="Disordered" evidence="5">
    <location>
        <begin position="1"/>
        <end position="25"/>
    </location>
</feature>
<reference evidence="8" key="1">
    <citation type="submission" date="2016-10" db="EMBL/GenBank/DDBJ databases">
        <authorList>
            <person name="Varghese N."/>
            <person name="Submissions S."/>
        </authorList>
    </citation>
    <scope>NUCLEOTIDE SEQUENCE [LARGE SCALE GENOMIC DNA]</scope>
    <source>
        <strain evidence="8">DSM 26348</strain>
    </source>
</reference>
<dbReference type="OrthoDB" id="6111975at2"/>
<keyword evidence="4" id="KW-0067">ATP-binding</keyword>
<proteinExistence type="predicted"/>
<dbReference type="Proteomes" id="UP000199518">
    <property type="component" value="Unassembled WGS sequence"/>
</dbReference>
<evidence type="ECO:0000256" key="1">
    <source>
        <dbReference type="ARBA" id="ARBA00022679"/>
    </source>
</evidence>
<dbReference type="SMART" id="SM00220">
    <property type="entry name" value="S_TKc"/>
    <property type="match status" value="1"/>
</dbReference>
<dbReference type="PROSITE" id="PS50011">
    <property type="entry name" value="PROTEIN_KINASE_DOM"/>
    <property type="match status" value="1"/>
</dbReference>
<dbReference type="Pfam" id="PF00069">
    <property type="entry name" value="Pkinase"/>
    <property type="match status" value="1"/>
</dbReference>
<sequence>MADSVPNPDPASAEVCGLPQRSGTSARDRIEEIASEYIDRLRKGEQVSLEDFVKQYPQQAAELRDFLPLVGAMEDWKAQRELKSIQQPLPDQFQFTHLGEFRIVREIARGGMGVVFEAEQPSLNRRVAVKLLPWQFPKNSTWAEQFVREARIAARLQHAQIVPVYSFGEQDNRYFYVMQLIEGVGLDKLIDRWNRDHGVVSIEDLIGEFHPRLKQKQDSQKTSKRLLRRDSWQQLGKIATQIVSALRYAHKQGTLHRDIKPGNLLIDMQGKVWITDFGLAMAQETLLTDTTAPLAGTLRYMAPEQFKRSGDARSDLYAFGSTLYELCTLRPVYTSKTRTELIRDIEHAEIVPPRTVNREIPVALDRIIQKCLKRDPDQRYQNADQLHADLLRFLNGEKVGEESGWWQTVRKWF</sequence>
<dbReference type="AlphaFoldDB" id="A0A1I3IHX7"/>
<organism evidence="7 8">
    <name type="scientific">Planctomicrobium piriforme</name>
    <dbReference type="NCBI Taxonomy" id="1576369"/>
    <lineage>
        <taxon>Bacteria</taxon>
        <taxon>Pseudomonadati</taxon>
        <taxon>Planctomycetota</taxon>
        <taxon>Planctomycetia</taxon>
        <taxon>Planctomycetales</taxon>
        <taxon>Planctomycetaceae</taxon>
        <taxon>Planctomicrobium</taxon>
    </lineage>
</organism>
<name>A0A1I3IHX7_9PLAN</name>
<evidence type="ECO:0000256" key="4">
    <source>
        <dbReference type="ARBA" id="ARBA00022840"/>
    </source>
</evidence>